<comment type="caution">
    <text evidence="9">The sequence shown here is derived from an EMBL/GenBank/DDBJ whole genome shotgun (WGS) entry which is preliminary data.</text>
</comment>
<keyword evidence="4 8" id="KW-0732">Signal</keyword>
<evidence type="ECO:0000313" key="9">
    <source>
        <dbReference type="EMBL" id="KAK4874037.1"/>
    </source>
</evidence>
<organism evidence="9 10">
    <name type="scientific">Aquatica leii</name>
    <dbReference type="NCBI Taxonomy" id="1421715"/>
    <lineage>
        <taxon>Eukaryota</taxon>
        <taxon>Metazoa</taxon>
        <taxon>Ecdysozoa</taxon>
        <taxon>Arthropoda</taxon>
        <taxon>Hexapoda</taxon>
        <taxon>Insecta</taxon>
        <taxon>Pterygota</taxon>
        <taxon>Neoptera</taxon>
        <taxon>Endopterygota</taxon>
        <taxon>Coleoptera</taxon>
        <taxon>Polyphaga</taxon>
        <taxon>Elateriformia</taxon>
        <taxon>Elateroidea</taxon>
        <taxon>Lampyridae</taxon>
        <taxon>Luciolinae</taxon>
        <taxon>Aquatica</taxon>
    </lineage>
</organism>
<evidence type="ECO:0008006" key="11">
    <source>
        <dbReference type="Google" id="ProtNLM"/>
    </source>
</evidence>
<dbReference type="PANTHER" id="PTHR33562">
    <property type="entry name" value="ATILLA, ISOFORM B-RELATED-RELATED"/>
    <property type="match status" value="1"/>
</dbReference>
<keyword evidence="7" id="KW-0449">Lipoprotein</keyword>
<keyword evidence="5" id="KW-1133">Transmembrane helix</keyword>
<dbReference type="SUPFAM" id="SSF57302">
    <property type="entry name" value="Snake toxin-like"/>
    <property type="match status" value="1"/>
</dbReference>
<accession>A0AAN7SCD5</accession>
<dbReference type="InterPro" id="IPR050975">
    <property type="entry name" value="Sleep_regulator"/>
</dbReference>
<keyword evidence="2" id="KW-0336">GPI-anchor</keyword>
<evidence type="ECO:0000313" key="10">
    <source>
        <dbReference type="Proteomes" id="UP001353858"/>
    </source>
</evidence>
<proteinExistence type="predicted"/>
<protein>
    <recommendedName>
        <fullName evidence="11">Protein sleepless</fullName>
    </recommendedName>
</protein>
<dbReference type="InterPro" id="IPR045860">
    <property type="entry name" value="Snake_toxin-like_sf"/>
</dbReference>
<evidence type="ECO:0000256" key="1">
    <source>
        <dbReference type="ARBA" id="ARBA00004589"/>
    </source>
</evidence>
<evidence type="ECO:0000256" key="5">
    <source>
        <dbReference type="ARBA" id="ARBA00022989"/>
    </source>
</evidence>
<feature type="signal peptide" evidence="8">
    <location>
        <begin position="1"/>
        <end position="23"/>
    </location>
</feature>
<evidence type="ECO:0000256" key="6">
    <source>
        <dbReference type="ARBA" id="ARBA00023136"/>
    </source>
</evidence>
<dbReference type="GO" id="GO:0098552">
    <property type="term" value="C:side of membrane"/>
    <property type="evidence" value="ECO:0007669"/>
    <property type="project" value="UniProtKB-KW"/>
</dbReference>
<evidence type="ECO:0000256" key="7">
    <source>
        <dbReference type="ARBA" id="ARBA00023288"/>
    </source>
</evidence>
<evidence type="ECO:0000256" key="2">
    <source>
        <dbReference type="ARBA" id="ARBA00022622"/>
    </source>
</evidence>
<gene>
    <name evidence="9" type="ORF">RN001_013397</name>
</gene>
<keyword evidence="6" id="KW-0472">Membrane</keyword>
<dbReference type="EMBL" id="JARPUR010000006">
    <property type="protein sequence ID" value="KAK4874037.1"/>
    <property type="molecule type" value="Genomic_DNA"/>
</dbReference>
<evidence type="ECO:0000256" key="4">
    <source>
        <dbReference type="ARBA" id="ARBA00022729"/>
    </source>
</evidence>
<sequence>MYGNYRFLTIFVLLVCFFKYGASLYCFTCASAANGPCGIGFSTNDVAPQACKPKENVCLKASSTVLGETLFTRNCGVPEACSLFDECNYCENELCNSSNNVKPKYIIASLISFFLVKFVF</sequence>
<keyword evidence="3" id="KW-0812">Transmembrane</keyword>
<keyword evidence="10" id="KW-1185">Reference proteome</keyword>
<evidence type="ECO:0000256" key="8">
    <source>
        <dbReference type="SAM" id="SignalP"/>
    </source>
</evidence>
<dbReference type="AlphaFoldDB" id="A0AAN7SCD5"/>
<comment type="subcellular location">
    <subcellularLocation>
        <location evidence="1">Membrane</location>
        <topology evidence="1">Lipid-anchor</topology>
        <topology evidence="1">GPI-anchor</topology>
    </subcellularLocation>
</comment>
<evidence type="ECO:0000256" key="3">
    <source>
        <dbReference type="ARBA" id="ARBA00022692"/>
    </source>
</evidence>
<name>A0AAN7SCD5_9COLE</name>
<dbReference type="Proteomes" id="UP001353858">
    <property type="component" value="Unassembled WGS sequence"/>
</dbReference>
<reference evidence="10" key="1">
    <citation type="submission" date="2023-01" db="EMBL/GenBank/DDBJ databases">
        <title>Key to firefly adult light organ development and bioluminescence: homeobox transcription factors regulate luciferase expression and transportation to peroxisome.</title>
        <authorList>
            <person name="Fu X."/>
        </authorList>
    </citation>
    <scope>NUCLEOTIDE SEQUENCE [LARGE SCALE GENOMIC DNA]</scope>
</reference>
<keyword evidence="2" id="KW-0325">Glycoprotein</keyword>
<feature type="chain" id="PRO_5042845397" description="Protein sleepless" evidence="8">
    <location>
        <begin position="24"/>
        <end position="120"/>
    </location>
</feature>